<evidence type="ECO:0000313" key="4">
    <source>
        <dbReference type="Proteomes" id="UP000551327"/>
    </source>
</evidence>
<feature type="chain" id="PRO_5031122425" evidence="2">
    <location>
        <begin position="21"/>
        <end position="465"/>
    </location>
</feature>
<organism evidence="3 4">
    <name type="scientific">Novosphingobium piscinae</name>
    <dbReference type="NCBI Taxonomy" id="1507448"/>
    <lineage>
        <taxon>Bacteria</taxon>
        <taxon>Pseudomonadati</taxon>
        <taxon>Pseudomonadota</taxon>
        <taxon>Alphaproteobacteria</taxon>
        <taxon>Sphingomonadales</taxon>
        <taxon>Sphingomonadaceae</taxon>
        <taxon>Novosphingobium</taxon>
    </lineage>
</organism>
<keyword evidence="4" id="KW-1185">Reference proteome</keyword>
<evidence type="ECO:0000256" key="2">
    <source>
        <dbReference type="SAM" id="SignalP"/>
    </source>
</evidence>
<accession>A0A7X1KR29</accession>
<comment type="caution">
    <text evidence="3">The sequence shown here is derived from an EMBL/GenBank/DDBJ whole genome shotgun (WGS) entry which is preliminary data.</text>
</comment>
<sequence length="465" mass="51014">MIRRLLACLILLTLAGVARAATPLTLAEVLRASAQHSPAIVEAMARERAASGRELSANGAFDLVFDAEAQVQPFGYYDGSTFETKVTSPLRDNGGNLYGSYRVSRGNFPGYEAKGYTNQLGEVKVGALFALLRDRVIDERRTTLGLAAADVELARLDRELVAVGVQRRAMAAYQQWVAAGNRVAIYRELLALATERQTSIDRLIALGARPAILGVENRQNIVRRNSLLVRSEQELAVAANALSFFWRNELGEPQVPGPERLPNELPRLEPVSLDPASLIRPDRPDLSALITRLDQLEARRRLAENQLDPRLDLRVEASKDIGAVGLGGPTRTPAEGFVGLRFSVPLQRRQAKGRVAEVQAEQEALQARRRLLEDQIQVEVRGLTVQVDAAAKLVTLAEDETRLSANMADAERRRFTLGASDFILVNLREEAAADARLRLVDAQLRESTANAELIAATIDVRQLGL</sequence>
<gene>
    <name evidence="3" type="ORF">H7F53_13590</name>
</gene>
<dbReference type="RefSeq" id="WP_185680040.1">
    <property type="nucleotide sequence ID" value="NZ_JACLAX010000015.1"/>
</dbReference>
<dbReference type="PANTHER" id="PTHR30203:SF24">
    <property type="entry name" value="BLR4935 PROTEIN"/>
    <property type="match status" value="1"/>
</dbReference>
<protein>
    <submittedName>
        <fullName evidence="3">TolC family protein</fullName>
    </submittedName>
</protein>
<name>A0A7X1KR29_9SPHN</name>
<evidence type="ECO:0000256" key="1">
    <source>
        <dbReference type="SAM" id="Coils"/>
    </source>
</evidence>
<feature type="coiled-coil region" evidence="1">
    <location>
        <begin position="348"/>
        <end position="375"/>
    </location>
</feature>
<dbReference type="InterPro" id="IPR010131">
    <property type="entry name" value="MdtP/NodT-like"/>
</dbReference>
<dbReference type="Proteomes" id="UP000551327">
    <property type="component" value="Unassembled WGS sequence"/>
</dbReference>
<feature type="signal peptide" evidence="2">
    <location>
        <begin position="1"/>
        <end position="20"/>
    </location>
</feature>
<dbReference type="GO" id="GO:0015562">
    <property type="term" value="F:efflux transmembrane transporter activity"/>
    <property type="evidence" value="ECO:0007669"/>
    <property type="project" value="InterPro"/>
</dbReference>
<keyword evidence="1" id="KW-0175">Coiled coil</keyword>
<dbReference type="SUPFAM" id="SSF56954">
    <property type="entry name" value="Outer membrane efflux proteins (OEP)"/>
    <property type="match status" value="1"/>
</dbReference>
<dbReference type="PANTHER" id="PTHR30203">
    <property type="entry name" value="OUTER MEMBRANE CATION EFFLUX PROTEIN"/>
    <property type="match status" value="1"/>
</dbReference>
<reference evidence="3 4" key="1">
    <citation type="submission" date="2020-08" db="EMBL/GenBank/DDBJ databases">
        <title>The genome sequence of type strain Novosphingobium piscinae KCTC 42194.</title>
        <authorList>
            <person name="Liu Y."/>
        </authorList>
    </citation>
    <scope>NUCLEOTIDE SEQUENCE [LARGE SCALE GENOMIC DNA]</scope>
    <source>
        <strain evidence="3 4">KCTC 42194</strain>
    </source>
</reference>
<dbReference type="EMBL" id="JACLAX010000015">
    <property type="protein sequence ID" value="MBC2670183.1"/>
    <property type="molecule type" value="Genomic_DNA"/>
</dbReference>
<keyword evidence="2" id="KW-0732">Signal</keyword>
<dbReference type="Gene3D" id="1.20.1600.10">
    <property type="entry name" value="Outer membrane efflux proteins (OEP)"/>
    <property type="match status" value="1"/>
</dbReference>
<proteinExistence type="predicted"/>
<dbReference type="AlphaFoldDB" id="A0A7X1KR29"/>
<evidence type="ECO:0000313" key="3">
    <source>
        <dbReference type="EMBL" id="MBC2670183.1"/>
    </source>
</evidence>